<dbReference type="PANTHER" id="PTHR30096">
    <property type="entry name" value="4,5-DOPA DIOXYGENASE EXTRADIOL-LIKE PROTEIN"/>
    <property type="match status" value="1"/>
</dbReference>
<name>A0A1D8ILL5_9GAMM</name>
<evidence type="ECO:0000256" key="2">
    <source>
        <dbReference type="ARBA" id="ARBA00007581"/>
    </source>
</evidence>
<dbReference type="CDD" id="cd07363">
    <property type="entry name" value="45_DOPA_Dioxygenase"/>
    <property type="match status" value="1"/>
</dbReference>
<dbReference type="InterPro" id="IPR014436">
    <property type="entry name" value="Extradiol_dOase_DODA"/>
</dbReference>
<organism evidence="7 8">
    <name type="scientific">Acidihalobacter yilgarnensis</name>
    <dbReference type="NCBI Taxonomy" id="2819280"/>
    <lineage>
        <taxon>Bacteria</taxon>
        <taxon>Pseudomonadati</taxon>
        <taxon>Pseudomonadota</taxon>
        <taxon>Gammaproteobacteria</taxon>
        <taxon>Chromatiales</taxon>
        <taxon>Ectothiorhodospiraceae</taxon>
        <taxon>Acidihalobacter</taxon>
    </lineage>
</organism>
<evidence type="ECO:0000259" key="6">
    <source>
        <dbReference type="Pfam" id="PF02900"/>
    </source>
</evidence>
<dbReference type="PANTHER" id="PTHR30096:SF0">
    <property type="entry name" value="4,5-DOPA DIOXYGENASE EXTRADIOL-LIKE PROTEIN"/>
    <property type="match status" value="1"/>
</dbReference>
<gene>
    <name evidence="7" type="ORF">BI364_04415</name>
</gene>
<protein>
    <recommendedName>
        <fullName evidence="6">Extradiol ring-cleavage dioxygenase class III enzyme subunit B domain-containing protein</fullName>
    </recommendedName>
</protein>
<dbReference type="Pfam" id="PF02900">
    <property type="entry name" value="LigB"/>
    <property type="match status" value="1"/>
</dbReference>
<dbReference type="Proteomes" id="UP000095401">
    <property type="component" value="Chromosome"/>
</dbReference>
<dbReference type="AlphaFoldDB" id="A0A1D8ILL5"/>
<dbReference type="GO" id="GO:0008270">
    <property type="term" value="F:zinc ion binding"/>
    <property type="evidence" value="ECO:0007669"/>
    <property type="project" value="InterPro"/>
</dbReference>
<dbReference type="KEGG" id="aprs:BI364_04415"/>
<evidence type="ECO:0000256" key="5">
    <source>
        <dbReference type="ARBA" id="ARBA00023002"/>
    </source>
</evidence>
<proteinExistence type="inferred from homology"/>
<keyword evidence="5" id="KW-0560">Oxidoreductase</keyword>
<dbReference type="Gene3D" id="3.40.830.10">
    <property type="entry name" value="LigB-like"/>
    <property type="match status" value="1"/>
</dbReference>
<evidence type="ECO:0000313" key="8">
    <source>
        <dbReference type="Proteomes" id="UP000095401"/>
    </source>
</evidence>
<feature type="domain" description="Extradiol ring-cleavage dioxygenase class III enzyme subunit B" evidence="6">
    <location>
        <begin position="18"/>
        <end position="235"/>
    </location>
</feature>
<dbReference type="EMBL" id="CP017415">
    <property type="protein sequence ID" value="AOU97334.1"/>
    <property type="molecule type" value="Genomic_DNA"/>
</dbReference>
<dbReference type="SUPFAM" id="SSF53213">
    <property type="entry name" value="LigB-like"/>
    <property type="match status" value="1"/>
</dbReference>
<evidence type="ECO:0000256" key="1">
    <source>
        <dbReference type="ARBA" id="ARBA00001947"/>
    </source>
</evidence>
<sequence>MMPFEPSRVREFLRALGVEYRPRAILCVSAHWETGDPMLGGASWPPTIHDFYNFPPMLYEQRYPAAGDPALAAQALALLNGAGFMAAMDGERGFDHGAWVPLMLMYPEADIPVVQLSVQPMRDAGHHLRLGRALRGLRDEGVLILASGGATHNLADLRQSSEGEPPVAYAGDFDDWLCAAVTTGDEAALVAYLEAAPEARRNHPTPEHYLPLPVALGAAYDPNGRVLHRSFGFGTLSMSAFAWD</sequence>
<comment type="similarity">
    <text evidence="2">Belongs to the DODA-type extradiol aromatic ring-opening dioxygenase family.</text>
</comment>
<dbReference type="GO" id="GO:0008198">
    <property type="term" value="F:ferrous iron binding"/>
    <property type="evidence" value="ECO:0007669"/>
    <property type="project" value="InterPro"/>
</dbReference>
<dbReference type="InterPro" id="IPR004183">
    <property type="entry name" value="Xdiol_dOase_suB"/>
</dbReference>
<evidence type="ECO:0000256" key="3">
    <source>
        <dbReference type="ARBA" id="ARBA00022723"/>
    </source>
</evidence>
<keyword evidence="4" id="KW-0862">Zinc</keyword>
<keyword evidence="8" id="KW-1185">Reference proteome</keyword>
<reference evidence="8" key="1">
    <citation type="submission" date="2016-09" db="EMBL/GenBank/DDBJ databases">
        <title>Acidihalobacter prosperus F5.</title>
        <authorList>
            <person name="Khaleque H.N."/>
            <person name="Ramsay J.P."/>
            <person name="Kaksonen A.H."/>
            <person name="Boxall N.J."/>
            <person name="Watkin E.L.J."/>
        </authorList>
    </citation>
    <scope>NUCLEOTIDE SEQUENCE [LARGE SCALE GENOMIC DNA]</scope>
    <source>
        <strain evidence="8">F5</strain>
    </source>
</reference>
<comment type="cofactor">
    <cofactor evidence="1">
        <name>Zn(2+)</name>
        <dbReference type="ChEBI" id="CHEBI:29105"/>
    </cofactor>
</comment>
<keyword evidence="3" id="KW-0479">Metal-binding</keyword>
<dbReference type="GO" id="GO:0016702">
    <property type="term" value="F:oxidoreductase activity, acting on single donors with incorporation of molecular oxygen, incorporation of two atoms of oxygen"/>
    <property type="evidence" value="ECO:0007669"/>
    <property type="project" value="UniProtKB-ARBA"/>
</dbReference>
<evidence type="ECO:0000256" key="4">
    <source>
        <dbReference type="ARBA" id="ARBA00022833"/>
    </source>
</evidence>
<accession>A0A1D8ILL5</accession>
<evidence type="ECO:0000313" key="7">
    <source>
        <dbReference type="EMBL" id="AOU97334.1"/>
    </source>
</evidence>
<dbReference type="PIRSF" id="PIRSF006157">
    <property type="entry name" value="Doxgns_DODA"/>
    <property type="match status" value="1"/>
</dbReference>